<keyword evidence="3" id="KW-0332">GMP biosynthesis</keyword>
<evidence type="ECO:0000256" key="3">
    <source>
        <dbReference type="ARBA" id="ARBA00022749"/>
    </source>
</evidence>
<dbReference type="GO" id="GO:0005524">
    <property type="term" value="F:ATP binding"/>
    <property type="evidence" value="ECO:0007669"/>
    <property type="project" value="UniProtKB-KW"/>
</dbReference>
<evidence type="ECO:0000256" key="4">
    <source>
        <dbReference type="ARBA" id="ARBA00022755"/>
    </source>
</evidence>
<keyword evidence="2" id="KW-0547">Nucleotide-binding</keyword>
<evidence type="ECO:0000256" key="5">
    <source>
        <dbReference type="ARBA" id="ARBA00022840"/>
    </source>
</evidence>
<dbReference type="Gene3D" id="3.40.50.880">
    <property type="match status" value="1"/>
</dbReference>
<protein>
    <recommendedName>
        <fullName evidence="6">Glutamine amidotransferase domain-containing protein</fullName>
    </recommendedName>
</protein>
<feature type="domain" description="Glutamine amidotransferase" evidence="6">
    <location>
        <begin position="8"/>
        <end position="73"/>
    </location>
</feature>
<dbReference type="EMBL" id="BARS01005634">
    <property type="protein sequence ID" value="GAF76369.1"/>
    <property type="molecule type" value="Genomic_DNA"/>
</dbReference>
<dbReference type="PANTHER" id="PTHR11922:SF2">
    <property type="entry name" value="GMP SYNTHASE [GLUTAMINE-HYDROLYZING]"/>
    <property type="match status" value="1"/>
</dbReference>
<keyword evidence="5" id="KW-0067">ATP-binding</keyword>
<dbReference type="PROSITE" id="PS51273">
    <property type="entry name" value="GATASE_TYPE_1"/>
    <property type="match status" value="1"/>
</dbReference>
<keyword evidence="4" id="KW-0658">Purine biosynthesis</keyword>
<sequence>MGREMIAILDFGSQYGQLIARRVREHNVYSQIFRADTAAEQLRGLGIKGLILSGGPASTYDKDAPKCDEKIFE</sequence>
<dbReference type="GO" id="GO:0003921">
    <property type="term" value="F:GMP synthase activity"/>
    <property type="evidence" value="ECO:0007669"/>
    <property type="project" value="TreeGrafter"/>
</dbReference>
<evidence type="ECO:0000313" key="7">
    <source>
        <dbReference type="EMBL" id="GAF76369.1"/>
    </source>
</evidence>
<dbReference type="SUPFAM" id="SSF52317">
    <property type="entry name" value="Class I glutamine amidotransferase-like"/>
    <property type="match status" value="1"/>
</dbReference>
<keyword evidence="1" id="KW-0436">Ligase</keyword>
<dbReference type="InterPro" id="IPR029062">
    <property type="entry name" value="Class_I_gatase-like"/>
</dbReference>
<evidence type="ECO:0000256" key="1">
    <source>
        <dbReference type="ARBA" id="ARBA00022598"/>
    </source>
</evidence>
<reference evidence="7" key="1">
    <citation type="journal article" date="2014" name="Front. Microbiol.">
        <title>High frequency of phylogenetically diverse reductive dehalogenase-homologous genes in deep subseafloor sedimentary metagenomes.</title>
        <authorList>
            <person name="Kawai M."/>
            <person name="Futagami T."/>
            <person name="Toyoda A."/>
            <person name="Takaki Y."/>
            <person name="Nishi S."/>
            <person name="Hori S."/>
            <person name="Arai W."/>
            <person name="Tsubouchi T."/>
            <person name="Morono Y."/>
            <person name="Uchiyama I."/>
            <person name="Ito T."/>
            <person name="Fujiyama A."/>
            <person name="Inagaki F."/>
            <person name="Takami H."/>
        </authorList>
    </citation>
    <scope>NUCLEOTIDE SEQUENCE</scope>
    <source>
        <strain evidence="7">Expedition CK06-06</strain>
    </source>
</reference>
<evidence type="ECO:0000259" key="6">
    <source>
        <dbReference type="Pfam" id="PF00117"/>
    </source>
</evidence>
<accession>X0S5S5</accession>
<organism evidence="7">
    <name type="scientific">marine sediment metagenome</name>
    <dbReference type="NCBI Taxonomy" id="412755"/>
    <lineage>
        <taxon>unclassified sequences</taxon>
        <taxon>metagenomes</taxon>
        <taxon>ecological metagenomes</taxon>
    </lineage>
</organism>
<dbReference type="GO" id="GO:0005829">
    <property type="term" value="C:cytosol"/>
    <property type="evidence" value="ECO:0007669"/>
    <property type="project" value="TreeGrafter"/>
</dbReference>
<evidence type="ECO:0000256" key="2">
    <source>
        <dbReference type="ARBA" id="ARBA00022741"/>
    </source>
</evidence>
<dbReference type="InterPro" id="IPR017926">
    <property type="entry name" value="GATASE"/>
</dbReference>
<name>X0S5S5_9ZZZZ</name>
<dbReference type="Pfam" id="PF00117">
    <property type="entry name" value="GATase"/>
    <property type="match status" value="1"/>
</dbReference>
<gene>
    <name evidence="7" type="ORF">S01H1_11053</name>
</gene>
<proteinExistence type="predicted"/>
<dbReference type="AlphaFoldDB" id="X0S5S5"/>
<comment type="caution">
    <text evidence="7">The sequence shown here is derived from an EMBL/GenBank/DDBJ whole genome shotgun (WGS) entry which is preliminary data.</text>
</comment>
<dbReference type="PANTHER" id="PTHR11922">
    <property type="entry name" value="GMP SYNTHASE-RELATED"/>
    <property type="match status" value="1"/>
</dbReference>
<feature type="non-terminal residue" evidence="7">
    <location>
        <position position="73"/>
    </location>
</feature>